<accession>A0ABD3GZK9</accession>
<dbReference type="AlphaFoldDB" id="A0ABD3GZK9"/>
<evidence type="ECO:0000313" key="1">
    <source>
        <dbReference type="EMBL" id="KAL3684001.1"/>
    </source>
</evidence>
<dbReference type="InterPro" id="IPR004158">
    <property type="entry name" value="DUF247_pln"/>
</dbReference>
<comment type="caution">
    <text evidence="1">The sequence shown here is derived from an EMBL/GenBank/DDBJ whole genome shotgun (WGS) entry which is preliminary data.</text>
</comment>
<name>A0ABD3GZK9_9MARC</name>
<sequence length="742" mass="86262">MYTSSTTNIMAPSRHDQAWDQPLDIAKLQAEHKARVESTRRRNPCVFRVPPFIRELRPRAYDANFITSGLFHRNFKQGMSSVDRMKLEVLGCFLELLEINQDRWKTFCEQVTVQPTGTGTPGLEYFYDNDGSYSCLTLEAIRSILVTDACFIVAWIIRRPEPRGKSVSDDRPRFFRHIMDIFRRGSVQSGLNAFDFDICWLCEGQIPLFLVKNLWERVQSALDLDDYDASLRAYLNYATAYAGVPSRYLHDSDLEFDTCDHLLDCLYKTLSWVDDSVIRRRDEQQELKDEEPQKEGRFKSYIGRVPVGRQVLKFVEKLATHTRRVLSGPQYRKRTSLPSAVQLARSGIRFEGTLAFLSDIQFVKSPFRLSATLYIPRMTVDDYTEKALLNMCMYESWSRKDEGMHEYVLLMDALIETEKDVELLSEGKNPVIEANDQDTKQVVNTFTNTLQNFTYPSKRSLGRYDAIQKEMVDWYTNPWRRQLVAFLDRFRVQPWLVVSLYIRGCQLYGGYSLKRRKRDRRLAATFLLILTVLQTVYTSPATGMDRAGRNNTDPIATVRRMDMALKIGVSDGICPRCRAGIESVDHLFWSCSRSKNRWDLLKRVTAGTRNDMRHVNEWFDFKILTLRLKNTDATLWAIAAELYRVLWRERNDLVFRGKRLIRPLRAVVHETSRSVSAWITKSMPDRHKTLAVNTLETLLHLEIRLEPQAHPPNLVSTLHDSHEDLLQVNIDTQTWRPGELSL</sequence>
<dbReference type="Pfam" id="PF03140">
    <property type="entry name" value="DUF247"/>
    <property type="match status" value="1"/>
</dbReference>
<dbReference type="PANTHER" id="PTHR31170:SF25">
    <property type="entry name" value="BNAA09G04570D PROTEIN"/>
    <property type="match status" value="1"/>
</dbReference>
<proteinExistence type="predicted"/>
<keyword evidence="2" id="KW-1185">Reference proteome</keyword>
<evidence type="ECO:0000313" key="2">
    <source>
        <dbReference type="Proteomes" id="UP001633002"/>
    </source>
</evidence>
<protein>
    <recommendedName>
        <fullName evidence="3">Reverse transcriptase zinc-binding domain-containing protein</fullName>
    </recommendedName>
</protein>
<organism evidence="1 2">
    <name type="scientific">Riccia sorocarpa</name>
    <dbReference type="NCBI Taxonomy" id="122646"/>
    <lineage>
        <taxon>Eukaryota</taxon>
        <taxon>Viridiplantae</taxon>
        <taxon>Streptophyta</taxon>
        <taxon>Embryophyta</taxon>
        <taxon>Marchantiophyta</taxon>
        <taxon>Marchantiopsida</taxon>
        <taxon>Marchantiidae</taxon>
        <taxon>Marchantiales</taxon>
        <taxon>Ricciaceae</taxon>
        <taxon>Riccia</taxon>
    </lineage>
</organism>
<evidence type="ECO:0008006" key="3">
    <source>
        <dbReference type="Google" id="ProtNLM"/>
    </source>
</evidence>
<gene>
    <name evidence="1" type="ORF">R1sor_002023</name>
</gene>
<dbReference type="EMBL" id="JBJQOH010000006">
    <property type="protein sequence ID" value="KAL3684001.1"/>
    <property type="molecule type" value="Genomic_DNA"/>
</dbReference>
<dbReference type="Proteomes" id="UP001633002">
    <property type="component" value="Unassembled WGS sequence"/>
</dbReference>
<reference evidence="1 2" key="1">
    <citation type="submission" date="2024-09" db="EMBL/GenBank/DDBJ databases">
        <title>Chromosome-scale assembly of Riccia sorocarpa.</title>
        <authorList>
            <person name="Paukszto L."/>
        </authorList>
    </citation>
    <scope>NUCLEOTIDE SEQUENCE [LARGE SCALE GENOMIC DNA]</scope>
    <source>
        <strain evidence="1">LP-2024</strain>
        <tissue evidence="1">Aerial parts of the thallus</tissue>
    </source>
</reference>
<dbReference type="PANTHER" id="PTHR31170">
    <property type="entry name" value="BNAC04G53230D PROTEIN"/>
    <property type="match status" value="1"/>
</dbReference>